<dbReference type="STRING" id="9597.ENSPPAP00000020322"/>
<keyword evidence="8" id="KW-0808">Transferase</keyword>
<keyword evidence="32" id="KW-1185">Reference proteome</keyword>
<dbReference type="PANTHER" id="PTHR46032:SF6">
    <property type="entry name" value="CMP-N-ACETYLNEURAMINATE-BETA-GALACTOSAMIDE-ALPHA-2,3-SIALYLTRANSFERASE 1"/>
    <property type="match status" value="1"/>
</dbReference>
<dbReference type="InterPro" id="IPR038578">
    <property type="entry name" value="GT29-like_sf"/>
</dbReference>
<keyword evidence="6" id="KW-0964">Secreted</keyword>
<dbReference type="GO" id="GO:0032580">
    <property type="term" value="C:Golgi cisterna membrane"/>
    <property type="evidence" value="ECO:0007669"/>
    <property type="project" value="UniProtKB-SubCell"/>
</dbReference>
<dbReference type="InterPro" id="IPR001675">
    <property type="entry name" value="Glyco_trans_29"/>
</dbReference>
<evidence type="ECO:0000256" key="13">
    <source>
        <dbReference type="ARBA" id="ARBA00023136"/>
    </source>
</evidence>
<comment type="catalytic activity">
    <reaction evidence="29">
        <text>a ganglioside GA1 + CMP-N-acetyl-beta-neuraminate = a ganglioside GM1b + CMP + H(+)</text>
        <dbReference type="Rhea" id="RHEA:48244"/>
        <dbReference type="ChEBI" id="CHEBI:15378"/>
        <dbReference type="ChEBI" id="CHEBI:57812"/>
        <dbReference type="ChEBI" id="CHEBI:60377"/>
        <dbReference type="ChEBI" id="CHEBI:88069"/>
        <dbReference type="ChEBI" id="CHEBI:90151"/>
    </reaction>
    <physiologicalReaction direction="left-to-right" evidence="29">
        <dbReference type="Rhea" id="RHEA:48245"/>
    </physiologicalReaction>
</comment>
<evidence type="ECO:0000256" key="12">
    <source>
        <dbReference type="ARBA" id="ARBA00023034"/>
    </source>
</evidence>
<dbReference type="Ensembl" id="ENSPPAT00000043115.1">
    <property type="protein sequence ID" value="ENSPPAP00000020322.1"/>
    <property type="gene ID" value="ENSPPAG00000033385.1"/>
</dbReference>
<dbReference type="Proteomes" id="UP000240080">
    <property type="component" value="Chromosome 4"/>
</dbReference>
<keyword evidence="12" id="KW-0333">Golgi apparatus</keyword>
<comment type="catalytic activity">
    <reaction evidence="28">
        <text>a ganglioside GM1 (d18:1(4E)) + CMP-N-acetyl-beta-neuraminate = a ganglioside GD1a (d18:1(4E)) + CMP + H(+)</text>
        <dbReference type="Rhea" id="RHEA:18021"/>
        <dbReference type="ChEBI" id="CHEBI:15378"/>
        <dbReference type="ChEBI" id="CHEBI:57812"/>
        <dbReference type="ChEBI" id="CHEBI:60377"/>
        <dbReference type="ChEBI" id="CHEBI:77709"/>
        <dbReference type="ChEBI" id="CHEBI:78445"/>
        <dbReference type="EC" id="2.4.3.2"/>
    </reaction>
    <physiologicalReaction direction="left-to-right" evidence="28">
        <dbReference type="Rhea" id="RHEA:18022"/>
    </physiologicalReaction>
</comment>
<reference evidence="31 32" key="1">
    <citation type="journal article" date="2012" name="Nature">
        <title>The bonobo genome compared with the chimpanzee and human genomes.</title>
        <authorList>
            <person name="Prufer K."/>
            <person name="Munch K."/>
            <person name="Hellmann I."/>
            <person name="Akagi K."/>
            <person name="Miller J.R."/>
            <person name="Walenz B."/>
            <person name="Koren S."/>
            <person name="Sutton G."/>
            <person name="Kodira C."/>
            <person name="Winer R."/>
            <person name="Knight J.R."/>
            <person name="Mullikin J.C."/>
            <person name="Meader S.J."/>
            <person name="Ponting C.P."/>
            <person name="Lunter G."/>
            <person name="Higashino S."/>
            <person name="Hobolth A."/>
            <person name="Dutheil J."/>
            <person name="Karakoc E."/>
            <person name="Alkan C."/>
            <person name="Sajjadian S."/>
            <person name="Catacchio C.R."/>
            <person name="Ventura M."/>
            <person name="Marques-Bonet T."/>
            <person name="Eichler E.E."/>
            <person name="Andre C."/>
            <person name="Atencia R."/>
            <person name="Mugisha L."/>
            <person name="Junhold J."/>
            <person name="Patterson N."/>
            <person name="Siebauer M."/>
            <person name="Good J.M."/>
            <person name="Fischer A."/>
            <person name="Ptak S.E."/>
            <person name="Lachmann M."/>
            <person name="Symer D.E."/>
            <person name="Mailund T."/>
            <person name="Schierup M.H."/>
            <person name="Andres A.M."/>
            <person name="Kelso J."/>
            <person name="Paabo S."/>
        </authorList>
    </citation>
    <scope>NUCLEOTIDE SEQUENCE [LARGE SCALE GENOMIC DNA]</scope>
</reference>
<comment type="catalytic activity">
    <reaction evidence="30">
        <text>ganglioside GM1 (d18:1(4E)/18:0) + CMP-N-acetyl-beta-neuraminate = ganglioside GD1a (18:1(4E)/18:0) + CMP + H(+)</text>
        <dbReference type="Rhea" id="RHEA:48248"/>
        <dbReference type="ChEBI" id="CHEBI:15378"/>
        <dbReference type="ChEBI" id="CHEBI:57812"/>
        <dbReference type="ChEBI" id="CHEBI:60377"/>
        <dbReference type="ChEBI" id="CHEBI:73110"/>
        <dbReference type="ChEBI" id="CHEBI:90153"/>
    </reaction>
    <physiologicalReaction direction="left-to-right" evidence="30">
        <dbReference type="Rhea" id="RHEA:48249"/>
    </physiologicalReaction>
</comment>
<dbReference type="GO" id="GO:0097503">
    <property type="term" value="P:sialylation"/>
    <property type="evidence" value="ECO:0007669"/>
    <property type="project" value="TreeGrafter"/>
</dbReference>
<evidence type="ECO:0000256" key="26">
    <source>
        <dbReference type="ARBA" id="ARBA00042991"/>
    </source>
</evidence>
<evidence type="ECO:0000256" key="27">
    <source>
        <dbReference type="ARBA" id="ARBA00043673"/>
    </source>
</evidence>
<protein>
    <recommendedName>
        <fullName evidence="19">CMP-N-acetylneuraminate-beta-galactosamide-alpha-2,3-sialyltransferase 1</fullName>
        <ecNumber evidence="17">2.4.3.2</ecNumber>
        <ecNumber evidence="18">2.4.3.4</ecNumber>
    </recommendedName>
    <alternativeName>
        <fullName evidence="26">Gal-NAc6S</fullName>
    </alternativeName>
    <alternativeName>
        <fullName evidence="23">Gal-beta-1,3-GalNAc-alpha-2,3-sialyltransferase</fullName>
    </alternativeName>
    <alternativeName>
        <fullName evidence="25">Monosialoganglioside sialyltransferase</fullName>
    </alternativeName>
    <alternativeName>
        <fullName evidence="21">ST3Gal I</fullName>
    </alternativeName>
    <alternativeName>
        <fullName evidence="22">ST3GalA.1</fullName>
    </alternativeName>
    <alternativeName>
        <fullName evidence="20">ST3O</fullName>
    </alternativeName>
    <alternativeName>
        <fullName evidence="24">Sialyltransferase 4A</fullName>
    </alternativeName>
</protein>
<keyword evidence="10" id="KW-0735">Signal-anchor</keyword>
<evidence type="ECO:0000256" key="30">
    <source>
        <dbReference type="ARBA" id="ARBA00047509"/>
    </source>
</evidence>
<evidence type="ECO:0000256" key="10">
    <source>
        <dbReference type="ARBA" id="ARBA00022968"/>
    </source>
</evidence>
<keyword evidence="7" id="KW-0328">Glycosyltransferase</keyword>
<reference evidence="31" key="2">
    <citation type="submission" date="2025-08" db="UniProtKB">
        <authorList>
            <consortium name="Ensembl"/>
        </authorList>
    </citation>
    <scope>IDENTIFICATION</scope>
</reference>
<evidence type="ECO:0000256" key="11">
    <source>
        <dbReference type="ARBA" id="ARBA00022989"/>
    </source>
</evidence>
<dbReference type="GeneTree" id="ENSGT00940000154725"/>
<evidence type="ECO:0000256" key="15">
    <source>
        <dbReference type="ARBA" id="ARBA00023180"/>
    </source>
</evidence>
<keyword evidence="9" id="KW-0812">Transmembrane</keyword>
<evidence type="ECO:0000313" key="32">
    <source>
        <dbReference type="Proteomes" id="UP000240080"/>
    </source>
</evidence>
<dbReference type="GO" id="GO:0003836">
    <property type="term" value="F:beta-galactoside (CMP) alpha-2,3-sialyltransferase activity"/>
    <property type="evidence" value="ECO:0007669"/>
    <property type="project" value="UniProtKB-EC"/>
</dbReference>
<organism evidence="31 32">
    <name type="scientific">Pan paniscus</name>
    <name type="common">Pygmy chimpanzee</name>
    <name type="synonym">Bonobo</name>
    <dbReference type="NCBI Taxonomy" id="9597"/>
    <lineage>
        <taxon>Eukaryota</taxon>
        <taxon>Metazoa</taxon>
        <taxon>Chordata</taxon>
        <taxon>Craniata</taxon>
        <taxon>Vertebrata</taxon>
        <taxon>Euteleostomi</taxon>
        <taxon>Mammalia</taxon>
        <taxon>Eutheria</taxon>
        <taxon>Euarchontoglires</taxon>
        <taxon>Primates</taxon>
        <taxon>Haplorrhini</taxon>
        <taxon>Catarrhini</taxon>
        <taxon>Hominidae</taxon>
        <taxon>Pan</taxon>
    </lineage>
</organism>
<evidence type="ECO:0000256" key="3">
    <source>
        <dbReference type="ARBA" id="ARBA00004922"/>
    </source>
</evidence>
<dbReference type="EC" id="2.4.3.4" evidence="18"/>
<sequence length="320" mass="36570">MVTLRKRTLKVLTFLMLFIFLTSFLNYSHAMVATTWFPKKMVLELLENLKRLIKHRPCTCTHCIRQRGLSAWFDKRFNQIVQLLLTAQNALLEDNTYQWWLRLQQEKKPNILNNTIKEFRAVPGNVDPMLEKRSVGCWHCAVMGNSGNLRQLSYRPEINSHNFMLRMNKAPTAGFKADAGSKTAHHLVYPESFRELGDNVSMVLVPLKTMNLEWVVSTTTTGAISHTYTPVLVKIRVKQDKILIYHPAFIKYVFDNWLQSHRRYPLTGILSVIFSMHKNLSAGSFHKTGVHDAGFESNLTATLASSIKSGSSRGDDTVKG</sequence>
<evidence type="ECO:0000256" key="9">
    <source>
        <dbReference type="ARBA" id="ARBA00022692"/>
    </source>
</evidence>
<evidence type="ECO:0000256" key="23">
    <source>
        <dbReference type="ARBA" id="ARBA00042448"/>
    </source>
</evidence>
<keyword evidence="15" id="KW-0325">Glycoprotein</keyword>
<comment type="subcellular location">
    <subcellularLocation>
        <location evidence="1">Golgi apparatus</location>
        <location evidence="1">Golgi stack membrane</location>
        <topology evidence="1">Single-pass type II membrane protein</topology>
    </subcellularLocation>
    <subcellularLocation>
        <location evidence="2">Secreted</location>
    </subcellularLocation>
</comment>
<evidence type="ECO:0000256" key="21">
    <source>
        <dbReference type="ARBA" id="ARBA00041997"/>
    </source>
</evidence>
<dbReference type="PIRSF" id="PIRSF005557">
    <property type="entry name" value="Sialyl_trans"/>
    <property type="match status" value="1"/>
</dbReference>
<evidence type="ECO:0000256" key="2">
    <source>
        <dbReference type="ARBA" id="ARBA00004613"/>
    </source>
</evidence>
<evidence type="ECO:0000256" key="20">
    <source>
        <dbReference type="ARBA" id="ARBA00041507"/>
    </source>
</evidence>
<dbReference type="OMA" id="WHHYLEA"/>
<dbReference type="InterPro" id="IPR012163">
    <property type="entry name" value="Sialyl_trans"/>
</dbReference>
<dbReference type="EC" id="2.4.3.2" evidence="17"/>
<evidence type="ECO:0000256" key="4">
    <source>
        <dbReference type="ARBA" id="ARBA00004934"/>
    </source>
</evidence>
<comment type="catalytic activity">
    <reaction evidence="27">
        <text>a ganglioside GA1 (d18:1(4E)) + CMP-N-acetyl-beta-neuraminate = a ganglioside GM1b (d18:1(4E)) + CMP + H(+)</text>
        <dbReference type="Rhea" id="RHEA:47560"/>
        <dbReference type="ChEBI" id="CHEBI:15378"/>
        <dbReference type="ChEBI" id="CHEBI:27938"/>
        <dbReference type="ChEBI" id="CHEBI:57812"/>
        <dbReference type="ChEBI" id="CHEBI:60377"/>
        <dbReference type="ChEBI" id="CHEBI:78568"/>
    </reaction>
    <physiologicalReaction direction="left-to-right" evidence="27">
        <dbReference type="Rhea" id="RHEA:47561"/>
    </physiologicalReaction>
</comment>
<proteinExistence type="inferred from homology"/>
<evidence type="ECO:0000256" key="16">
    <source>
        <dbReference type="ARBA" id="ARBA00036292"/>
    </source>
</evidence>
<comment type="catalytic activity">
    <reaction evidence="16">
        <text>a beta-D-galactosyl-(1-&gt;3)-N-acetyl-alpha-D-galactosaminyl derivative + CMP-N-acetyl-beta-neuraminate = an N-acetyl-alpha-neuraminyl-(2-&gt;3)-beta-D-galactosyl-(1-&gt;3)-N-acetyl-alpha-D-galactosaminyl derivative + CMP + H(+)</text>
        <dbReference type="Rhea" id="RHEA:21616"/>
        <dbReference type="ChEBI" id="CHEBI:15378"/>
        <dbReference type="ChEBI" id="CHEBI:57812"/>
        <dbReference type="ChEBI" id="CHEBI:60377"/>
        <dbReference type="ChEBI" id="CHEBI:133470"/>
        <dbReference type="ChEBI" id="CHEBI:139596"/>
        <dbReference type="EC" id="2.4.3.4"/>
    </reaction>
    <physiologicalReaction direction="left-to-right" evidence="16">
        <dbReference type="Rhea" id="RHEA:21617"/>
    </physiologicalReaction>
</comment>
<evidence type="ECO:0000256" key="24">
    <source>
        <dbReference type="ARBA" id="ARBA00042682"/>
    </source>
</evidence>
<dbReference type="Gene3D" id="3.90.1480.20">
    <property type="entry name" value="Glycosyl transferase family 29"/>
    <property type="match status" value="1"/>
</dbReference>
<evidence type="ECO:0000256" key="5">
    <source>
        <dbReference type="ARBA" id="ARBA00006003"/>
    </source>
</evidence>
<name>A0A2R9ASK4_PANPA</name>
<evidence type="ECO:0000256" key="1">
    <source>
        <dbReference type="ARBA" id="ARBA00004447"/>
    </source>
</evidence>
<evidence type="ECO:0000256" key="8">
    <source>
        <dbReference type="ARBA" id="ARBA00022679"/>
    </source>
</evidence>
<dbReference type="InterPro" id="IPR051757">
    <property type="entry name" value="Beta-gal_alpha2-3_sialyltrans"/>
</dbReference>
<evidence type="ECO:0000256" key="17">
    <source>
        <dbReference type="ARBA" id="ARBA00039106"/>
    </source>
</evidence>
<keyword evidence="11" id="KW-1133">Transmembrane helix</keyword>
<keyword evidence="14" id="KW-1015">Disulfide bond</keyword>
<evidence type="ECO:0000256" key="6">
    <source>
        <dbReference type="ARBA" id="ARBA00022525"/>
    </source>
</evidence>
<dbReference type="GO" id="GO:0047288">
    <property type="term" value="F:beta-D-galactosyl-(1-&gt;3)-N-acetyl-beta-D-galactosaminide alpha-2,3- sialyltransferase"/>
    <property type="evidence" value="ECO:0007669"/>
    <property type="project" value="UniProtKB-EC"/>
</dbReference>
<dbReference type="AlphaFoldDB" id="A0A2R9ASK4"/>
<dbReference type="PANTHER" id="PTHR46032">
    <property type="entry name" value="ALPHA-2,3-SIALYLTRANSFERASE ST3GAL I ISOFORM X1"/>
    <property type="match status" value="1"/>
</dbReference>
<evidence type="ECO:0000256" key="18">
    <source>
        <dbReference type="ARBA" id="ARBA00039107"/>
    </source>
</evidence>
<evidence type="ECO:0000313" key="31">
    <source>
        <dbReference type="Ensembl" id="ENSPPAP00000020322.1"/>
    </source>
</evidence>
<evidence type="ECO:0000256" key="22">
    <source>
        <dbReference type="ARBA" id="ARBA00042022"/>
    </source>
</evidence>
<comment type="pathway">
    <text evidence="4">Glycolipid biosynthesis.</text>
</comment>
<evidence type="ECO:0000256" key="29">
    <source>
        <dbReference type="ARBA" id="ARBA00043816"/>
    </source>
</evidence>
<dbReference type="EMBL" id="AJFE02053077">
    <property type="status" value="NOT_ANNOTATED_CDS"/>
    <property type="molecule type" value="Genomic_DNA"/>
</dbReference>
<comment type="similarity">
    <text evidence="5">Belongs to the glycosyltransferase 29 family.</text>
</comment>
<evidence type="ECO:0000256" key="28">
    <source>
        <dbReference type="ARBA" id="ARBA00043773"/>
    </source>
</evidence>
<accession>A0A2R9ASK4</accession>
<dbReference type="Pfam" id="PF00777">
    <property type="entry name" value="Glyco_transf_29"/>
    <property type="match status" value="1"/>
</dbReference>
<dbReference type="FunFam" id="3.90.1480.20:FF:000015">
    <property type="entry name" value="Lactosylceramide alpha-2,3-sialyltransferase"/>
    <property type="match status" value="1"/>
</dbReference>
<evidence type="ECO:0000256" key="19">
    <source>
        <dbReference type="ARBA" id="ARBA00040101"/>
    </source>
</evidence>
<dbReference type="GO" id="GO:0005576">
    <property type="term" value="C:extracellular region"/>
    <property type="evidence" value="ECO:0007669"/>
    <property type="project" value="UniProtKB-SubCell"/>
</dbReference>
<evidence type="ECO:0000256" key="7">
    <source>
        <dbReference type="ARBA" id="ARBA00022676"/>
    </source>
</evidence>
<reference evidence="31" key="3">
    <citation type="submission" date="2025-09" db="UniProtKB">
        <authorList>
            <consortium name="Ensembl"/>
        </authorList>
    </citation>
    <scope>IDENTIFICATION</scope>
</reference>
<evidence type="ECO:0000256" key="25">
    <source>
        <dbReference type="ARBA" id="ARBA00042990"/>
    </source>
</evidence>
<evidence type="ECO:0000256" key="14">
    <source>
        <dbReference type="ARBA" id="ARBA00023157"/>
    </source>
</evidence>
<comment type="pathway">
    <text evidence="3">Protein modification; protein glycosylation.</text>
</comment>
<keyword evidence="13" id="KW-0472">Membrane</keyword>